<reference evidence="2" key="1">
    <citation type="submission" date="2021-01" db="EMBL/GenBank/DDBJ databases">
        <title>Genomic Encyclopedia of Type Strains, Phase IV (KMG-IV): sequencing the most valuable type-strain genomes for metagenomic binning, comparative biology and taxonomic classification.</title>
        <authorList>
            <person name="Goeker M."/>
        </authorList>
    </citation>
    <scope>NUCLEOTIDE SEQUENCE</scope>
    <source>
        <strain evidence="2">DSM 25523</strain>
    </source>
</reference>
<comment type="caution">
    <text evidence="2">The sequence shown here is derived from an EMBL/GenBank/DDBJ whole genome shotgun (WGS) entry which is preliminary data.</text>
</comment>
<evidence type="ECO:0000313" key="2">
    <source>
        <dbReference type="EMBL" id="MBM7592011.1"/>
    </source>
</evidence>
<dbReference type="AlphaFoldDB" id="A0A938Y4X6"/>
<keyword evidence="3" id="KW-1185">Reference proteome</keyword>
<evidence type="ECO:0008006" key="4">
    <source>
        <dbReference type="Google" id="ProtNLM"/>
    </source>
</evidence>
<feature type="region of interest" description="Disordered" evidence="1">
    <location>
        <begin position="1"/>
        <end position="21"/>
    </location>
</feature>
<accession>A0A938Y4X6</accession>
<name>A0A938Y4X6_9BACL</name>
<protein>
    <recommendedName>
        <fullName evidence="4">Hydrolase</fullName>
    </recommendedName>
</protein>
<dbReference type="Proteomes" id="UP000717624">
    <property type="component" value="Unassembled WGS sequence"/>
</dbReference>
<sequence>MQAGTKVAEIREATPGSNSTYDFEIEASPEQALELRKMFQEAFTVDFDSFLHGHVLFTEVGEDDNKTYDSILRDAYNMLYTTGTVETKTRLEQMGIVDQFKLNQQNRPD</sequence>
<evidence type="ECO:0000313" key="3">
    <source>
        <dbReference type="Proteomes" id="UP000717624"/>
    </source>
</evidence>
<gene>
    <name evidence="2" type="ORF">JOD01_003663</name>
</gene>
<organism evidence="2 3">
    <name type="scientific">Brevibacillus fulvus</name>
    <dbReference type="NCBI Taxonomy" id="1125967"/>
    <lineage>
        <taxon>Bacteria</taxon>
        <taxon>Bacillati</taxon>
        <taxon>Bacillota</taxon>
        <taxon>Bacilli</taxon>
        <taxon>Bacillales</taxon>
        <taxon>Paenibacillaceae</taxon>
        <taxon>Brevibacillus</taxon>
    </lineage>
</organism>
<dbReference type="EMBL" id="JAFBEB010000018">
    <property type="protein sequence ID" value="MBM7592011.1"/>
    <property type="molecule type" value="Genomic_DNA"/>
</dbReference>
<dbReference type="RefSeq" id="WP_204519658.1">
    <property type="nucleotide sequence ID" value="NZ_BAABIN010000034.1"/>
</dbReference>
<evidence type="ECO:0000256" key="1">
    <source>
        <dbReference type="SAM" id="MobiDB-lite"/>
    </source>
</evidence>
<proteinExistence type="predicted"/>